<reference evidence="8" key="2">
    <citation type="submission" date="2025-08" db="UniProtKB">
        <authorList>
            <consortium name="Ensembl"/>
        </authorList>
    </citation>
    <scope>IDENTIFICATION</scope>
    <source>
        <strain evidence="8">Thoroughbred</strain>
    </source>
</reference>
<dbReference type="InterPro" id="IPR011583">
    <property type="entry name" value="Chitinase_II/V-like_cat"/>
</dbReference>
<keyword evidence="6" id="KW-0732">Signal</keyword>
<feature type="transmembrane region" description="Helical" evidence="5">
    <location>
        <begin position="316"/>
        <end position="342"/>
    </location>
</feature>
<dbReference type="Gene3D" id="3.20.20.80">
    <property type="entry name" value="Glycosidases"/>
    <property type="match status" value="1"/>
</dbReference>
<feature type="transmembrane region" description="Helical" evidence="5">
    <location>
        <begin position="354"/>
        <end position="373"/>
    </location>
</feature>
<feature type="transmembrane region" description="Helical" evidence="5">
    <location>
        <begin position="422"/>
        <end position="441"/>
    </location>
</feature>
<feature type="chain" id="PRO_5040476113" description="Chitinase domain-containing protein 1" evidence="6">
    <location>
        <begin position="20"/>
        <end position="450"/>
    </location>
</feature>
<name>A0A9L0SYV3_HORSE</name>
<keyword evidence="9" id="KW-1185">Reference proteome</keyword>
<feature type="transmembrane region" description="Helical" evidence="5">
    <location>
        <begin position="388"/>
        <end position="410"/>
    </location>
</feature>
<evidence type="ECO:0000313" key="9">
    <source>
        <dbReference type="Proteomes" id="UP000002281"/>
    </source>
</evidence>
<evidence type="ECO:0000256" key="2">
    <source>
        <dbReference type="ARBA" id="ARBA00037756"/>
    </source>
</evidence>
<dbReference type="InterPro" id="IPR001223">
    <property type="entry name" value="Glyco_hydro18_cat"/>
</dbReference>
<dbReference type="CDD" id="cd02876">
    <property type="entry name" value="GH18_SI-CLP"/>
    <property type="match status" value="1"/>
</dbReference>
<keyword evidence="5" id="KW-0812">Transmembrane</keyword>
<dbReference type="FunFam" id="1.10.8.360:FF:000001">
    <property type="entry name" value="Chitinase domain-containing protein 1"/>
    <property type="match status" value="1"/>
</dbReference>
<evidence type="ECO:0000256" key="1">
    <source>
        <dbReference type="ARBA" id="ARBA00009336"/>
    </source>
</evidence>
<dbReference type="GO" id="GO:0005975">
    <property type="term" value="P:carbohydrate metabolic process"/>
    <property type="evidence" value="ECO:0007669"/>
    <property type="project" value="InterPro"/>
</dbReference>
<evidence type="ECO:0000259" key="7">
    <source>
        <dbReference type="PROSITE" id="PS51910"/>
    </source>
</evidence>
<dbReference type="GO" id="GO:0008061">
    <property type="term" value="F:chitin binding"/>
    <property type="evidence" value="ECO:0007669"/>
    <property type="project" value="InterPro"/>
</dbReference>
<organism evidence="8 9">
    <name type="scientific">Equus caballus</name>
    <name type="common">Horse</name>
    <dbReference type="NCBI Taxonomy" id="9796"/>
    <lineage>
        <taxon>Eukaryota</taxon>
        <taxon>Metazoa</taxon>
        <taxon>Chordata</taxon>
        <taxon>Craniata</taxon>
        <taxon>Vertebrata</taxon>
        <taxon>Euteleostomi</taxon>
        <taxon>Mammalia</taxon>
        <taxon>Eutheria</taxon>
        <taxon>Laurasiatheria</taxon>
        <taxon>Perissodactyla</taxon>
        <taxon>Equidae</taxon>
        <taxon>Equus</taxon>
    </lineage>
</organism>
<proteinExistence type="inferred from homology"/>
<dbReference type="AlphaFoldDB" id="A0A9L0SYV3"/>
<evidence type="ECO:0000313" key="8">
    <source>
        <dbReference type="Ensembl" id="ENSECAP00000079440.1"/>
    </source>
</evidence>
<keyword evidence="5" id="KW-1133">Transmembrane helix</keyword>
<evidence type="ECO:0000256" key="3">
    <source>
        <dbReference type="ARBA" id="ARBA00038832"/>
    </source>
</evidence>
<dbReference type="GeneTree" id="ENSGT00390000012069"/>
<evidence type="ECO:0000256" key="6">
    <source>
        <dbReference type="SAM" id="SignalP"/>
    </source>
</evidence>
<dbReference type="FunFam" id="3.20.20.80:FF:000527">
    <property type="entry name" value="Chitinase domain containing 1"/>
    <property type="match status" value="1"/>
</dbReference>
<dbReference type="Ensembl" id="ENSECAT00000097956.1">
    <property type="protein sequence ID" value="ENSECAP00000079440.1"/>
    <property type="gene ID" value="ENSECAG00000013764.4"/>
</dbReference>
<evidence type="ECO:0000256" key="4">
    <source>
        <dbReference type="ARBA" id="ARBA00040976"/>
    </source>
</evidence>
<dbReference type="PANTHER" id="PTHR46066:SF2">
    <property type="entry name" value="CHITINASE DOMAIN-CONTAINING PROTEIN 1"/>
    <property type="match status" value="1"/>
</dbReference>
<feature type="domain" description="GH18" evidence="7">
    <location>
        <begin position="79"/>
        <end position="355"/>
    </location>
</feature>
<reference evidence="8 9" key="1">
    <citation type="journal article" date="2009" name="Science">
        <title>Genome sequence, comparative analysis, and population genetics of the domestic horse.</title>
        <authorList>
            <consortium name="Broad Institute Genome Sequencing Platform"/>
            <consortium name="Broad Institute Whole Genome Assembly Team"/>
            <person name="Wade C.M."/>
            <person name="Giulotto E."/>
            <person name="Sigurdsson S."/>
            <person name="Zoli M."/>
            <person name="Gnerre S."/>
            <person name="Imsland F."/>
            <person name="Lear T.L."/>
            <person name="Adelson D.L."/>
            <person name="Bailey E."/>
            <person name="Bellone R.R."/>
            <person name="Bloecker H."/>
            <person name="Distl O."/>
            <person name="Edgar R.C."/>
            <person name="Garber M."/>
            <person name="Leeb T."/>
            <person name="Mauceli E."/>
            <person name="MacLeod J.N."/>
            <person name="Penedo M.C.T."/>
            <person name="Raison J.M."/>
            <person name="Sharpe T."/>
            <person name="Vogel J."/>
            <person name="Andersson L."/>
            <person name="Antczak D.F."/>
            <person name="Biagi T."/>
            <person name="Binns M.M."/>
            <person name="Chowdhary B.P."/>
            <person name="Coleman S.J."/>
            <person name="Della Valle G."/>
            <person name="Fryc S."/>
            <person name="Guerin G."/>
            <person name="Hasegawa T."/>
            <person name="Hill E.W."/>
            <person name="Jurka J."/>
            <person name="Kiialainen A."/>
            <person name="Lindgren G."/>
            <person name="Liu J."/>
            <person name="Magnani E."/>
            <person name="Mickelson J.R."/>
            <person name="Murray J."/>
            <person name="Nergadze S.G."/>
            <person name="Onofrio R."/>
            <person name="Pedroni S."/>
            <person name="Piras M.F."/>
            <person name="Raudsepp T."/>
            <person name="Rocchi M."/>
            <person name="Roeed K.H."/>
            <person name="Ryder O.A."/>
            <person name="Searle S."/>
            <person name="Skow L."/>
            <person name="Swinburne J.E."/>
            <person name="Syvaenen A.C."/>
            <person name="Tozaki T."/>
            <person name="Valberg S.J."/>
            <person name="Vaudin M."/>
            <person name="White J.R."/>
            <person name="Zody M.C."/>
            <person name="Lander E.S."/>
            <person name="Lindblad-Toh K."/>
        </authorList>
    </citation>
    <scope>NUCLEOTIDE SEQUENCE [LARGE SCALE GENOMIC DNA]</scope>
    <source>
        <strain evidence="8 9">Thoroughbred</strain>
    </source>
</reference>
<dbReference type="Proteomes" id="UP000002281">
    <property type="component" value="Chromosome 12"/>
</dbReference>
<comment type="subunit">
    <text evidence="3">Interacts with STAB1.</text>
</comment>
<dbReference type="SMART" id="SM00636">
    <property type="entry name" value="Glyco_18"/>
    <property type="match status" value="1"/>
</dbReference>
<accession>A0A9L0SYV3</accession>
<gene>
    <name evidence="8" type="primary">CHID1</name>
</gene>
<protein>
    <recommendedName>
        <fullName evidence="4">Chitinase domain-containing protein 1</fullName>
    </recommendedName>
</protein>
<comment type="function">
    <text evidence="2">Saccharide- and LPS-binding protein with possible roles in pathogen sensing and endotoxin neutralization. Ligand-binding specificity relates to the length of the oligosaccharides, with preference for chitotetraose (in vitro).</text>
</comment>
<dbReference type="PANTHER" id="PTHR46066">
    <property type="entry name" value="CHITINASE DOMAIN-CONTAINING PROTEIN 1 FAMILY MEMBER"/>
    <property type="match status" value="1"/>
</dbReference>
<keyword evidence="5" id="KW-0472">Membrane</keyword>
<dbReference type="PROSITE" id="PS51910">
    <property type="entry name" value="GH18_2"/>
    <property type="match status" value="1"/>
</dbReference>
<dbReference type="Gene3D" id="1.10.8.360">
    <property type="entry name" value="3,6-anhydro-alpha-l-galactosidase"/>
    <property type="match status" value="1"/>
</dbReference>
<dbReference type="Pfam" id="PF00704">
    <property type="entry name" value="Glyco_hydro_18"/>
    <property type="match status" value="1"/>
</dbReference>
<feature type="signal peptide" evidence="6">
    <location>
        <begin position="1"/>
        <end position="19"/>
    </location>
</feature>
<comment type="similarity">
    <text evidence="1">Belongs to the glycosyl hydrolase 18 family.</text>
</comment>
<dbReference type="SUPFAM" id="SSF51445">
    <property type="entry name" value="(Trans)glycosidases"/>
    <property type="match status" value="1"/>
</dbReference>
<evidence type="ECO:0000256" key="5">
    <source>
        <dbReference type="SAM" id="Phobius"/>
    </source>
</evidence>
<dbReference type="InterPro" id="IPR017853">
    <property type="entry name" value="GH"/>
</dbReference>
<sequence length="450" mass="51629">MRALLSTLWLALACSSVHTTLSKSDAKKAASKTLLEKTQFSDKPVQDRGLVVTDLRAEDVVLEHRSYCSAKARERHFPGDVLGYVTPWNSHGYDVAKVFGGKFTQISPVWLQLKRRGREMFEVTGLHDVDQGWMRAVRKQAKGLRIVPRLLFEDWTHEDFRNVMDSEDEIEELSKTMVQVAKSQHFDGFVVEVWSQLLSQKHVGLIHMLTHVAEALHQARLLAILVIPPAVTPGTDQLGMFTHKEFEQLAPVLDGFSLMTYDYPTAQQPGPNAPLSWVRACVQVLDPMSKWRSKILLGLNFYGMDYAASRDAREPVIGASLFCVVFWKTFLLGVEFWAAAFVPALSQHRSTVPLLRSFCEPLVVVMSVALYALPQHPLWFDYHVPSCSFLHVSCTWLSLSFLDLWVYTFYQIWRNFSHFFEYFFCSSLFLFPFQTYKYVYIRSVNLLPTH</sequence>
<reference evidence="8" key="3">
    <citation type="submission" date="2025-09" db="UniProtKB">
        <authorList>
            <consortium name="Ensembl"/>
        </authorList>
    </citation>
    <scope>IDENTIFICATION</scope>
    <source>
        <strain evidence="8">Thoroughbred</strain>
    </source>
</reference>